<dbReference type="Proteomes" id="UP001324634">
    <property type="component" value="Chromosome"/>
</dbReference>
<dbReference type="GO" id="GO:0004016">
    <property type="term" value="F:adenylate cyclase activity"/>
    <property type="evidence" value="ECO:0007669"/>
    <property type="project" value="UniProtKB-ARBA"/>
</dbReference>
<reference evidence="3 4" key="1">
    <citation type="submission" date="2023-11" db="EMBL/GenBank/DDBJ databases">
        <title>Peredibacter starrii A3.12.</title>
        <authorList>
            <person name="Mitchell R.J."/>
        </authorList>
    </citation>
    <scope>NUCLEOTIDE SEQUENCE [LARGE SCALE GENOMIC DNA]</scope>
    <source>
        <strain evidence="3 4">A3.12</strain>
    </source>
</reference>
<accession>A0AAX4HJF2</accession>
<evidence type="ECO:0000313" key="4">
    <source>
        <dbReference type="Proteomes" id="UP001324634"/>
    </source>
</evidence>
<dbReference type="SUPFAM" id="SSF55073">
    <property type="entry name" value="Nucleotide cyclase"/>
    <property type="match status" value="1"/>
</dbReference>
<keyword evidence="1" id="KW-0472">Membrane</keyword>
<protein>
    <submittedName>
        <fullName evidence="3">Adenylate/guanylate cyclase domain-containing protein</fullName>
        <ecNumber evidence="3">4.6.1.-</ecNumber>
    </submittedName>
</protein>
<feature type="transmembrane region" description="Helical" evidence="1">
    <location>
        <begin position="359"/>
        <end position="376"/>
    </location>
</feature>
<keyword evidence="4" id="KW-1185">Reference proteome</keyword>
<keyword evidence="1" id="KW-0812">Transmembrane</keyword>
<dbReference type="InterPro" id="IPR001054">
    <property type="entry name" value="A/G_cyclase"/>
</dbReference>
<dbReference type="PROSITE" id="PS51257">
    <property type="entry name" value="PROKAR_LIPOPROTEIN"/>
    <property type="match status" value="1"/>
</dbReference>
<dbReference type="Pfam" id="PF05226">
    <property type="entry name" value="CHASE2"/>
    <property type="match status" value="1"/>
</dbReference>
<evidence type="ECO:0000259" key="2">
    <source>
        <dbReference type="PROSITE" id="PS50125"/>
    </source>
</evidence>
<evidence type="ECO:0000256" key="1">
    <source>
        <dbReference type="SAM" id="Phobius"/>
    </source>
</evidence>
<dbReference type="AlphaFoldDB" id="A0AAX4HJF2"/>
<dbReference type="InterPro" id="IPR029787">
    <property type="entry name" value="Nucleotide_cyclase"/>
</dbReference>
<proteinExistence type="predicted"/>
<dbReference type="GO" id="GO:0035556">
    <property type="term" value="P:intracellular signal transduction"/>
    <property type="evidence" value="ECO:0007669"/>
    <property type="project" value="InterPro"/>
</dbReference>
<dbReference type="SMART" id="SM00044">
    <property type="entry name" value="CYCc"/>
    <property type="match status" value="1"/>
</dbReference>
<dbReference type="InterPro" id="IPR050697">
    <property type="entry name" value="Adenylyl/Guanylyl_Cyclase_3/4"/>
</dbReference>
<evidence type="ECO:0000313" key="3">
    <source>
        <dbReference type="EMBL" id="WPU63353.1"/>
    </source>
</evidence>
<dbReference type="SMART" id="SM01080">
    <property type="entry name" value="CHASE2"/>
    <property type="match status" value="1"/>
</dbReference>
<keyword evidence="1" id="KW-1133">Transmembrane helix</keyword>
<dbReference type="Gene3D" id="3.30.70.1230">
    <property type="entry name" value="Nucleotide cyclase"/>
    <property type="match status" value="1"/>
</dbReference>
<feature type="transmembrane region" description="Helical" evidence="1">
    <location>
        <begin position="411"/>
        <end position="433"/>
    </location>
</feature>
<sequence>MLIKFITKSLRPLGMFLIFLFATACIFGSIFVRDIDSTTLLGKFLDYTISFENRFYDFRMKSQLNPKFRSKEVALVKIDDYSLQKLGMWPIPRTYHAQMIDKLGAFGTKVIAMDIMFPEKSPNVGDISPDTVLATSIKNFQAGGGRVFLAYTLAGEGEDFLPEAPVEMLNDAVDTRSQNVEMTPKKIGRYTFPIPELVATEVGLGNISSQEDRDGIFRQYQLIANIDTIYYGSLSFNAYEAYTDKKDQVKIFSDATGELEIDGKKMEISRGGETKIRYIGGEEQFAQVSLYDLINASPDDPKMKEILNNKIAFIGSTATGAHDLRPSPIDAKMPGVYSHMNMAHMLLHGYFFQNSNESVKYSLIILVAGMIIFLLVQRMGNPFLDALVVILIVSGAYFADQYHFLPKGYELKLFYCFFCFVACYSWNTFLAFYESNKEKKQIRGTFARYVAPTIVDEMLKDPDKLHVGGTKMDITCLFSDVRDFTKISEGLTATELAHSLNMYMGKMTDIVFDTKGTLDKYIGDAIVAIWGAPLEIGNHAQYAVEGAIKMITILPDINEEFKKLGRPVFNVGIGLNSGECSVGNMGSDRIFSYTALGDNMNLGARLEGLCKYYGTQILISDMTLERLDLTNIKTRPIDKVIVKGKTTPVAIHEVLHPHHPMTKDPEALSFYLTAWKQFQEKNFTGAHETFSQLAMAIETDKASKRMKELCRKYIDHPELVTDMFDVTTMTEK</sequence>
<dbReference type="GO" id="GO:0006171">
    <property type="term" value="P:cAMP biosynthetic process"/>
    <property type="evidence" value="ECO:0007669"/>
    <property type="project" value="TreeGrafter"/>
</dbReference>
<dbReference type="RefSeq" id="WP_321389906.1">
    <property type="nucleotide sequence ID" value="NZ_CP139487.1"/>
</dbReference>
<dbReference type="PANTHER" id="PTHR43081:SF1">
    <property type="entry name" value="ADENYLATE CYCLASE, TERMINAL-DIFFERENTIATION SPECIFIC"/>
    <property type="match status" value="1"/>
</dbReference>
<dbReference type="Pfam" id="PF00211">
    <property type="entry name" value="Guanylate_cyc"/>
    <property type="match status" value="1"/>
</dbReference>
<dbReference type="EMBL" id="CP139487">
    <property type="protein sequence ID" value="WPU63353.1"/>
    <property type="molecule type" value="Genomic_DNA"/>
</dbReference>
<gene>
    <name evidence="3" type="ORF">SOO65_11715</name>
</gene>
<dbReference type="PANTHER" id="PTHR43081">
    <property type="entry name" value="ADENYLATE CYCLASE, TERMINAL-DIFFERENTIATION SPECIFIC-RELATED"/>
    <property type="match status" value="1"/>
</dbReference>
<dbReference type="CDD" id="cd07302">
    <property type="entry name" value="CHD"/>
    <property type="match status" value="1"/>
</dbReference>
<name>A0AAX4HJF2_9BACT</name>
<feature type="transmembrane region" description="Helical" evidence="1">
    <location>
        <begin position="12"/>
        <end position="32"/>
    </location>
</feature>
<feature type="transmembrane region" description="Helical" evidence="1">
    <location>
        <begin position="383"/>
        <end position="399"/>
    </location>
</feature>
<dbReference type="KEGG" id="psti:SOO65_11715"/>
<feature type="domain" description="Guanylate cyclase" evidence="2">
    <location>
        <begin position="475"/>
        <end position="607"/>
    </location>
</feature>
<dbReference type="InterPro" id="IPR007890">
    <property type="entry name" value="CHASE2"/>
</dbReference>
<dbReference type="EC" id="4.6.1.-" evidence="3"/>
<dbReference type="PROSITE" id="PS50125">
    <property type="entry name" value="GUANYLATE_CYCLASE_2"/>
    <property type="match status" value="1"/>
</dbReference>
<organism evidence="3 4">
    <name type="scientific">Peredibacter starrii</name>
    <dbReference type="NCBI Taxonomy" id="28202"/>
    <lineage>
        <taxon>Bacteria</taxon>
        <taxon>Pseudomonadati</taxon>
        <taxon>Bdellovibrionota</taxon>
        <taxon>Bacteriovoracia</taxon>
        <taxon>Bacteriovoracales</taxon>
        <taxon>Bacteriovoracaceae</taxon>
        <taxon>Peredibacter</taxon>
    </lineage>
</organism>
<keyword evidence="3" id="KW-0456">Lyase</keyword>